<dbReference type="PRINTS" id="PR00598">
    <property type="entry name" value="HTHMARR"/>
</dbReference>
<dbReference type="GO" id="GO:0003677">
    <property type="term" value="F:DNA binding"/>
    <property type="evidence" value="ECO:0007669"/>
    <property type="project" value="UniProtKB-KW"/>
</dbReference>
<dbReference type="Pfam" id="PF01047">
    <property type="entry name" value="MarR"/>
    <property type="match status" value="1"/>
</dbReference>
<dbReference type="Gene3D" id="1.10.10.10">
    <property type="entry name" value="Winged helix-like DNA-binding domain superfamily/Winged helix DNA-binding domain"/>
    <property type="match status" value="1"/>
</dbReference>
<accession>A0A1Z5J505</accession>
<proteinExistence type="predicted"/>
<dbReference type="InterPro" id="IPR036390">
    <property type="entry name" value="WH_DNA-bd_sf"/>
</dbReference>
<sequence length="152" mass="17518">MRVVLTTSNKYFDADFVQQVAVLNLVITNHITEMLAPYEVNASNYFYVMKISENPGITRSDFNQLVHLNHSSITRAVNHLIEKGLIKQSINPRDKRGTQLFLTDKGIQLNREITQKISELNANLMAKLEPQQQTIFSNIVKLRQSIERDYPE</sequence>
<comment type="caution">
    <text evidence="5">The sequence shown here is derived from an EMBL/GenBank/DDBJ whole genome shotgun (WGS) entry which is preliminary data.</text>
</comment>
<evidence type="ECO:0000313" key="6">
    <source>
        <dbReference type="Proteomes" id="UP000223370"/>
    </source>
</evidence>
<dbReference type="AlphaFoldDB" id="A0A1Z5J505"/>
<gene>
    <name evidence="5" type="primary">marR_20</name>
    <name evidence="5" type="ORF">IWT5_02346</name>
</gene>
<feature type="domain" description="HTH marR-type" evidence="4">
    <location>
        <begin position="13"/>
        <end position="145"/>
    </location>
</feature>
<dbReference type="InterPro" id="IPR023187">
    <property type="entry name" value="Tscrpt_reg_MarR-type_CS"/>
</dbReference>
<keyword evidence="1" id="KW-0805">Transcription regulation</keyword>
<evidence type="ECO:0000256" key="1">
    <source>
        <dbReference type="ARBA" id="ARBA00023015"/>
    </source>
</evidence>
<organism evidence="5 6">
    <name type="scientific">Secundilactobacillus silagincola</name>
    <dbReference type="NCBI Taxonomy" id="1714681"/>
    <lineage>
        <taxon>Bacteria</taxon>
        <taxon>Bacillati</taxon>
        <taxon>Bacillota</taxon>
        <taxon>Bacilli</taxon>
        <taxon>Lactobacillales</taxon>
        <taxon>Lactobacillaceae</taxon>
        <taxon>Secundilactobacillus</taxon>
    </lineage>
</organism>
<dbReference type="GO" id="GO:0003700">
    <property type="term" value="F:DNA-binding transcription factor activity"/>
    <property type="evidence" value="ECO:0007669"/>
    <property type="project" value="InterPro"/>
</dbReference>
<evidence type="ECO:0000259" key="4">
    <source>
        <dbReference type="PROSITE" id="PS50995"/>
    </source>
</evidence>
<keyword evidence="3" id="KW-0804">Transcription</keyword>
<name>A0A1Z5J505_9LACO</name>
<keyword evidence="6" id="KW-1185">Reference proteome</keyword>
<dbReference type="InterPro" id="IPR036388">
    <property type="entry name" value="WH-like_DNA-bd_sf"/>
</dbReference>
<dbReference type="PROSITE" id="PS50995">
    <property type="entry name" value="HTH_MARR_2"/>
    <property type="match status" value="1"/>
</dbReference>
<reference evidence="5 6" key="1">
    <citation type="submission" date="2015-11" db="EMBL/GenBank/DDBJ databases">
        <title>Draft genome sequences of new species of the genus Lactobacillus isolated from orchardgrass silage.</title>
        <authorList>
            <person name="Tohno M."/>
            <person name="Tanizawa Y."/>
            <person name="Arita M."/>
        </authorList>
    </citation>
    <scope>NUCLEOTIDE SEQUENCE [LARGE SCALE GENOMIC DNA]</scope>
    <source>
        <strain evidence="5 6">IWT5</strain>
    </source>
</reference>
<evidence type="ECO:0000313" key="5">
    <source>
        <dbReference type="EMBL" id="GAX09163.1"/>
    </source>
</evidence>
<dbReference type="EMBL" id="BCMJ01000016">
    <property type="protein sequence ID" value="GAX09163.1"/>
    <property type="molecule type" value="Genomic_DNA"/>
</dbReference>
<dbReference type="PROSITE" id="PS01117">
    <property type="entry name" value="HTH_MARR_1"/>
    <property type="match status" value="1"/>
</dbReference>
<protein>
    <submittedName>
        <fullName evidence="5">MarR family transcriptional regulator</fullName>
    </submittedName>
</protein>
<evidence type="ECO:0000256" key="2">
    <source>
        <dbReference type="ARBA" id="ARBA00023125"/>
    </source>
</evidence>
<dbReference type="Proteomes" id="UP000223370">
    <property type="component" value="Unassembled WGS sequence"/>
</dbReference>
<dbReference type="InterPro" id="IPR000835">
    <property type="entry name" value="HTH_MarR-typ"/>
</dbReference>
<dbReference type="PANTHER" id="PTHR42756">
    <property type="entry name" value="TRANSCRIPTIONAL REGULATOR, MARR"/>
    <property type="match status" value="1"/>
</dbReference>
<dbReference type="SUPFAM" id="SSF46785">
    <property type="entry name" value="Winged helix' DNA-binding domain"/>
    <property type="match status" value="1"/>
</dbReference>
<evidence type="ECO:0000256" key="3">
    <source>
        <dbReference type="ARBA" id="ARBA00023163"/>
    </source>
</evidence>
<keyword evidence="2" id="KW-0238">DNA-binding</keyword>
<dbReference type="PANTHER" id="PTHR42756:SF1">
    <property type="entry name" value="TRANSCRIPTIONAL REPRESSOR OF EMRAB OPERON"/>
    <property type="match status" value="1"/>
</dbReference>
<dbReference type="SMART" id="SM00347">
    <property type="entry name" value="HTH_MARR"/>
    <property type="match status" value="1"/>
</dbReference>